<dbReference type="EMBL" id="PVLQ01000106">
    <property type="protein sequence ID" value="PRD64011.1"/>
    <property type="molecule type" value="Genomic_DNA"/>
</dbReference>
<dbReference type="Proteomes" id="UP000238589">
    <property type="component" value="Unassembled WGS sequence"/>
</dbReference>
<reference evidence="1 2" key="1">
    <citation type="submission" date="2018-03" db="EMBL/GenBank/DDBJ databases">
        <title>Comparative genomics illustrates the genes involved in a hyperalkaliphilic mechanisms of Serpentinomonas isolated from highly-alkaline calcium-rich serpentinized springs.</title>
        <authorList>
            <person name="Suzuki S."/>
            <person name="Ishii S."/>
            <person name="Walworth N."/>
            <person name="Bird L."/>
            <person name="Kuenen J.G."/>
            <person name="Nealson K.H."/>
        </authorList>
    </citation>
    <scope>NUCLEOTIDE SEQUENCE [LARGE SCALE GENOMIC DNA]</scope>
    <source>
        <strain evidence="1 2">P1</strain>
    </source>
</reference>
<comment type="caution">
    <text evidence="1">The sequence shown here is derived from an EMBL/GenBank/DDBJ whole genome shotgun (WGS) entry which is preliminary data.</text>
</comment>
<keyword evidence="2" id="KW-1185">Reference proteome</keyword>
<dbReference type="OrthoDB" id="8907939at2"/>
<accession>A0A2S9K0Q2</accession>
<organism evidence="1 2">
    <name type="scientific">Malikia granosa</name>
    <dbReference type="NCBI Taxonomy" id="263067"/>
    <lineage>
        <taxon>Bacteria</taxon>
        <taxon>Pseudomonadati</taxon>
        <taxon>Pseudomonadota</taxon>
        <taxon>Betaproteobacteria</taxon>
        <taxon>Burkholderiales</taxon>
        <taxon>Comamonadaceae</taxon>
        <taxon>Malikia</taxon>
    </lineage>
</organism>
<protein>
    <submittedName>
        <fullName evidence="1">Aminoacyl-tRNA synthetase</fullName>
    </submittedName>
</protein>
<keyword evidence="1" id="KW-0436">Ligase</keyword>
<proteinExistence type="predicted"/>
<dbReference type="AlphaFoldDB" id="A0A2S9K0Q2"/>
<evidence type="ECO:0000313" key="2">
    <source>
        <dbReference type="Proteomes" id="UP000238589"/>
    </source>
</evidence>
<keyword evidence="1" id="KW-0030">Aminoacyl-tRNA synthetase</keyword>
<name>A0A2S9K0Q2_9BURK</name>
<gene>
    <name evidence="1" type="ORF">C6P64_16740</name>
</gene>
<dbReference type="RefSeq" id="WP_105749682.1">
    <property type="nucleotide sequence ID" value="NZ_PVLQ01000106.1"/>
</dbReference>
<evidence type="ECO:0000313" key="1">
    <source>
        <dbReference type="EMBL" id="PRD64011.1"/>
    </source>
</evidence>
<dbReference type="GO" id="GO:0004812">
    <property type="term" value="F:aminoacyl-tRNA ligase activity"/>
    <property type="evidence" value="ECO:0007669"/>
    <property type="project" value="UniProtKB-KW"/>
</dbReference>
<sequence length="128" mass="14493">MRISDQDYFRSCIAKERQLAQLLGHRQIEECYESVGTLWDGAQKLPAWTRDWAACGPLLARFGIPVVFVTPEGADEPDHAHIGATRVRFADHPDRDRALMSGIVREVIRRLEHPHPHLAAAEPLRPLP</sequence>